<dbReference type="GO" id="GO:0003723">
    <property type="term" value="F:RNA binding"/>
    <property type="evidence" value="ECO:0007669"/>
    <property type="project" value="InterPro"/>
</dbReference>
<accession>A0A2P5XQ09</accession>
<dbReference type="Proteomes" id="UP000239757">
    <property type="component" value="Unassembled WGS sequence"/>
</dbReference>
<proteinExistence type="predicted"/>
<dbReference type="EMBL" id="KZ664459">
    <property type="protein sequence ID" value="PPS05427.1"/>
    <property type="molecule type" value="Genomic_DNA"/>
</dbReference>
<organism evidence="1 2">
    <name type="scientific">Gossypium barbadense</name>
    <name type="common">Sea Island cotton</name>
    <name type="synonym">Hibiscus barbadensis</name>
    <dbReference type="NCBI Taxonomy" id="3634"/>
    <lineage>
        <taxon>Eukaryota</taxon>
        <taxon>Viridiplantae</taxon>
        <taxon>Streptophyta</taxon>
        <taxon>Embryophyta</taxon>
        <taxon>Tracheophyta</taxon>
        <taxon>Spermatophyta</taxon>
        <taxon>Magnoliopsida</taxon>
        <taxon>eudicotyledons</taxon>
        <taxon>Gunneridae</taxon>
        <taxon>Pentapetalae</taxon>
        <taxon>rosids</taxon>
        <taxon>malvids</taxon>
        <taxon>Malvales</taxon>
        <taxon>Malvaceae</taxon>
        <taxon>Malvoideae</taxon>
        <taxon>Gossypium</taxon>
    </lineage>
</organism>
<sequence length="155" mass="17009">MTHRTVITWTAVISALKCIASCMIDLLGRASYLAEALKLLNGGSVLAASNTHGDAELGELALLHLVQLEPWNSGNYAILSNINASAGRMDKSVMARKMMKDRCSKGARSEFHSGDTSHPKFGRIHGTLFTMNEQMKTAQHNPVNEFGELMMELQF</sequence>
<dbReference type="OrthoDB" id="185373at2759"/>
<evidence type="ECO:0000313" key="1">
    <source>
        <dbReference type="EMBL" id="PPS05427.1"/>
    </source>
</evidence>
<gene>
    <name evidence="1" type="ORF">GOBAR_AA15217</name>
</gene>
<dbReference type="Pfam" id="PF20431">
    <property type="entry name" value="E_motif"/>
    <property type="match status" value="1"/>
</dbReference>
<dbReference type="InterPro" id="IPR046848">
    <property type="entry name" value="E_motif"/>
</dbReference>
<dbReference type="AlphaFoldDB" id="A0A2P5XQ09"/>
<protein>
    <submittedName>
        <fullName evidence="1">Uncharacterized protein</fullName>
    </submittedName>
</protein>
<dbReference type="PANTHER" id="PTHR47926">
    <property type="entry name" value="PENTATRICOPEPTIDE REPEAT-CONTAINING PROTEIN"/>
    <property type="match status" value="1"/>
</dbReference>
<dbReference type="GO" id="GO:0009451">
    <property type="term" value="P:RNA modification"/>
    <property type="evidence" value="ECO:0007669"/>
    <property type="project" value="InterPro"/>
</dbReference>
<dbReference type="PANTHER" id="PTHR47926:SF432">
    <property type="entry name" value="(WILD MALAYSIAN BANANA) HYPOTHETICAL PROTEIN"/>
    <property type="match status" value="1"/>
</dbReference>
<dbReference type="InterPro" id="IPR046960">
    <property type="entry name" value="PPR_At4g14850-like_plant"/>
</dbReference>
<reference evidence="1 2" key="1">
    <citation type="submission" date="2015-01" db="EMBL/GenBank/DDBJ databases">
        <title>Genome of allotetraploid Gossypium barbadense reveals genomic plasticity and fiber elongation in cotton evolution.</title>
        <authorList>
            <person name="Chen X."/>
            <person name="Liu X."/>
            <person name="Zhao B."/>
            <person name="Zheng H."/>
            <person name="Hu Y."/>
            <person name="Lu G."/>
            <person name="Yang C."/>
            <person name="Chen J."/>
            <person name="Shan C."/>
            <person name="Zhang L."/>
            <person name="Zhou Y."/>
            <person name="Wang L."/>
            <person name="Guo W."/>
            <person name="Bai Y."/>
            <person name="Ruan J."/>
            <person name="Shangguan X."/>
            <person name="Mao Y."/>
            <person name="Jiang J."/>
            <person name="Zhu Y."/>
            <person name="Lei J."/>
            <person name="Kang H."/>
            <person name="Chen S."/>
            <person name="He X."/>
            <person name="Wang R."/>
            <person name="Wang Y."/>
            <person name="Chen J."/>
            <person name="Wang L."/>
            <person name="Yu S."/>
            <person name="Wang B."/>
            <person name="Wei J."/>
            <person name="Song S."/>
            <person name="Lu X."/>
            <person name="Gao Z."/>
            <person name="Gu W."/>
            <person name="Deng X."/>
            <person name="Ma D."/>
            <person name="Wang S."/>
            <person name="Liang W."/>
            <person name="Fang L."/>
            <person name="Cai C."/>
            <person name="Zhu X."/>
            <person name="Zhou B."/>
            <person name="Zhang Y."/>
            <person name="Chen Z."/>
            <person name="Xu S."/>
            <person name="Zhu R."/>
            <person name="Wang S."/>
            <person name="Zhang T."/>
            <person name="Zhao G."/>
        </authorList>
    </citation>
    <scope>NUCLEOTIDE SEQUENCE [LARGE SCALE GENOMIC DNA]</scope>
    <source>
        <strain evidence="2">cv. Xinhai21</strain>
        <tissue evidence="1">Leaf</tissue>
    </source>
</reference>
<evidence type="ECO:0000313" key="2">
    <source>
        <dbReference type="Proteomes" id="UP000239757"/>
    </source>
</evidence>
<name>A0A2P5XQ09_GOSBA</name>